<evidence type="ECO:0000256" key="5">
    <source>
        <dbReference type="ARBA" id="ARBA00022884"/>
    </source>
</evidence>
<dbReference type="AlphaFoldDB" id="A0A2P8DE76"/>
<sequence length="143" mass="15250">MLPRENRMRSGAEFSHVMRAGRRAGRESLAVSHVPGPDGTAAGSAAPPRVGFIVSKAVGGAVVRKRVQRRLRHLMRDRTSLLAPGSLLVVRAKPSAATQASDLLGAQLDGALRSVLRPNATRRRKGRDDHAPRTAHAGTDLAK</sequence>
<evidence type="ECO:0000313" key="10">
    <source>
        <dbReference type="Proteomes" id="UP000240542"/>
    </source>
</evidence>
<dbReference type="Gene3D" id="3.30.230.10">
    <property type="match status" value="1"/>
</dbReference>
<dbReference type="OrthoDB" id="196964at2"/>
<evidence type="ECO:0000256" key="1">
    <source>
        <dbReference type="ARBA" id="ARBA00022694"/>
    </source>
</evidence>
<comment type="similarity">
    <text evidence="6">Belongs to the RnpA family.</text>
</comment>
<keyword evidence="3 6" id="KW-0255">Endonuclease</keyword>
<evidence type="ECO:0000313" key="9">
    <source>
        <dbReference type="EMBL" id="PSK95518.1"/>
    </source>
</evidence>
<reference evidence="9 10" key="1">
    <citation type="submission" date="2018-03" db="EMBL/GenBank/DDBJ databases">
        <title>Genomic Encyclopedia of Archaeal and Bacterial Type Strains, Phase II (KMG-II): from individual species to whole genera.</title>
        <authorList>
            <person name="Goeker M."/>
        </authorList>
    </citation>
    <scope>NUCLEOTIDE SEQUENCE [LARGE SCALE GENOMIC DNA]</scope>
    <source>
        <strain evidence="9 10">DSM 45312</strain>
    </source>
</reference>
<dbReference type="InterPro" id="IPR014721">
    <property type="entry name" value="Ribsml_uS5_D2-typ_fold_subgr"/>
</dbReference>
<gene>
    <name evidence="6" type="primary">rnpA</name>
    <name evidence="9" type="ORF">CLV63_115181</name>
</gene>
<dbReference type="PANTHER" id="PTHR33992">
    <property type="entry name" value="RIBONUCLEASE P PROTEIN COMPONENT"/>
    <property type="match status" value="1"/>
</dbReference>
<protein>
    <recommendedName>
        <fullName evidence="6 7">Ribonuclease P protein component</fullName>
        <shortName evidence="6">RNase P protein</shortName>
        <shortName evidence="6">RNaseP protein</shortName>
        <ecNumber evidence="6 7">3.1.26.5</ecNumber>
    </recommendedName>
    <alternativeName>
        <fullName evidence="6">Protein C5</fullName>
    </alternativeName>
</protein>
<comment type="function">
    <text evidence="6">RNaseP catalyzes the removal of the 5'-leader sequence from pre-tRNA to produce the mature 5'-terminus. It can also cleave other RNA substrates such as 4.5S RNA. The protein component plays an auxiliary but essential role in vivo by binding to the 5'-leader sequence and broadening the substrate specificity of the ribozyme.</text>
</comment>
<dbReference type="InterPro" id="IPR020568">
    <property type="entry name" value="Ribosomal_Su5_D2-typ_SF"/>
</dbReference>
<evidence type="ECO:0000256" key="3">
    <source>
        <dbReference type="ARBA" id="ARBA00022759"/>
    </source>
</evidence>
<keyword evidence="2 6" id="KW-0540">Nuclease</keyword>
<dbReference type="GO" id="GO:0042781">
    <property type="term" value="F:3'-tRNA processing endoribonuclease activity"/>
    <property type="evidence" value="ECO:0007669"/>
    <property type="project" value="TreeGrafter"/>
</dbReference>
<accession>A0A2P8DE76</accession>
<evidence type="ECO:0000256" key="8">
    <source>
        <dbReference type="SAM" id="MobiDB-lite"/>
    </source>
</evidence>
<evidence type="ECO:0000256" key="7">
    <source>
        <dbReference type="NCBIfam" id="TIGR00188"/>
    </source>
</evidence>
<comment type="subunit">
    <text evidence="6">Consists of a catalytic RNA component (M1 or rnpB) and a protein subunit.</text>
</comment>
<dbReference type="HAMAP" id="MF_00227">
    <property type="entry name" value="RNase_P"/>
    <property type="match status" value="1"/>
</dbReference>
<comment type="catalytic activity">
    <reaction evidence="6">
        <text>Endonucleolytic cleavage of RNA, removing 5'-extranucleotides from tRNA precursor.</text>
        <dbReference type="EC" id="3.1.26.5"/>
    </reaction>
</comment>
<keyword evidence="1 6" id="KW-0819">tRNA processing</keyword>
<name>A0A2P8DE76_9ACTN</name>
<organism evidence="9 10">
    <name type="scientific">Murinocardiopsis flavida</name>
    <dbReference type="NCBI Taxonomy" id="645275"/>
    <lineage>
        <taxon>Bacteria</taxon>
        <taxon>Bacillati</taxon>
        <taxon>Actinomycetota</taxon>
        <taxon>Actinomycetes</taxon>
        <taxon>Streptosporangiales</taxon>
        <taxon>Nocardiopsidaceae</taxon>
        <taxon>Murinocardiopsis</taxon>
    </lineage>
</organism>
<dbReference type="PANTHER" id="PTHR33992:SF1">
    <property type="entry name" value="RIBONUCLEASE P PROTEIN COMPONENT"/>
    <property type="match status" value="1"/>
</dbReference>
<keyword evidence="4 6" id="KW-0378">Hydrolase</keyword>
<evidence type="ECO:0000256" key="6">
    <source>
        <dbReference type="HAMAP-Rule" id="MF_00227"/>
    </source>
</evidence>
<feature type="region of interest" description="Disordered" evidence="8">
    <location>
        <begin position="118"/>
        <end position="143"/>
    </location>
</feature>
<dbReference type="Pfam" id="PF00825">
    <property type="entry name" value="Ribonuclease_P"/>
    <property type="match status" value="1"/>
</dbReference>
<dbReference type="Proteomes" id="UP000240542">
    <property type="component" value="Unassembled WGS sequence"/>
</dbReference>
<dbReference type="GO" id="GO:0001682">
    <property type="term" value="P:tRNA 5'-leader removal"/>
    <property type="evidence" value="ECO:0007669"/>
    <property type="project" value="UniProtKB-UniRule"/>
</dbReference>
<dbReference type="SUPFAM" id="SSF54211">
    <property type="entry name" value="Ribosomal protein S5 domain 2-like"/>
    <property type="match status" value="1"/>
</dbReference>
<keyword evidence="5 6" id="KW-0694">RNA-binding</keyword>
<proteinExistence type="inferred from homology"/>
<comment type="caution">
    <text evidence="9">The sequence shown here is derived from an EMBL/GenBank/DDBJ whole genome shotgun (WGS) entry which is preliminary data.</text>
</comment>
<dbReference type="NCBIfam" id="TIGR00188">
    <property type="entry name" value="rnpA"/>
    <property type="match status" value="1"/>
</dbReference>
<dbReference type="EMBL" id="PYGA01000015">
    <property type="protein sequence ID" value="PSK95518.1"/>
    <property type="molecule type" value="Genomic_DNA"/>
</dbReference>
<dbReference type="GO" id="GO:0000049">
    <property type="term" value="F:tRNA binding"/>
    <property type="evidence" value="ECO:0007669"/>
    <property type="project" value="UniProtKB-UniRule"/>
</dbReference>
<dbReference type="GO" id="GO:0030677">
    <property type="term" value="C:ribonuclease P complex"/>
    <property type="evidence" value="ECO:0007669"/>
    <property type="project" value="TreeGrafter"/>
</dbReference>
<evidence type="ECO:0000256" key="2">
    <source>
        <dbReference type="ARBA" id="ARBA00022722"/>
    </source>
</evidence>
<dbReference type="GO" id="GO:0004526">
    <property type="term" value="F:ribonuclease P activity"/>
    <property type="evidence" value="ECO:0007669"/>
    <property type="project" value="UniProtKB-UniRule"/>
</dbReference>
<dbReference type="RefSeq" id="WP_106584835.1">
    <property type="nucleotide sequence ID" value="NZ_PYGA01000015.1"/>
</dbReference>
<keyword evidence="10" id="KW-1185">Reference proteome</keyword>
<evidence type="ECO:0000256" key="4">
    <source>
        <dbReference type="ARBA" id="ARBA00022801"/>
    </source>
</evidence>
<dbReference type="InterPro" id="IPR000100">
    <property type="entry name" value="RNase_P"/>
</dbReference>
<dbReference type="EC" id="3.1.26.5" evidence="6 7"/>